<protein>
    <recommendedName>
        <fullName evidence="3">Major facilitator superfamily (MFS) profile domain-containing protein</fullName>
    </recommendedName>
</protein>
<evidence type="ECO:0000256" key="1">
    <source>
        <dbReference type="SAM" id="Phobius"/>
    </source>
</evidence>
<reference evidence="2" key="1">
    <citation type="submission" date="2019-08" db="EMBL/GenBank/DDBJ databases">
        <authorList>
            <person name="Kucharzyk K."/>
            <person name="Murdoch R.W."/>
            <person name="Higgins S."/>
            <person name="Loffler F."/>
        </authorList>
    </citation>
    <scope>NUCLEOTIDE SEQUENCE</scope>
</reference>
<feature type="transmembrane region" description="Helical" evidence="1">
    <location>
        <begin position="89"/>
        <end position="115"/>
    </location>
</feature>
<accession>A0A645HNE5</accession>
<evidence type="ECO:0008006" key="3">
    <source>
        <dbReference type="Google" id="ProtNLM"/>
    </source>
</evidence>
<organism evidence="2">
    <name type="scientific">bioreactor metagenome</name>
    <dbReference type="NCBI Taxonomy" id="1076179"/>
    <lineage>
        <taxon>unclassified sequences</taxon>
        <taxon>metagenomes</taxon>
        <taxon>ecological metagenomes</taxon>
    </lineage>
</organism>
<sequence>MDGLAVTVVPRERAGMATGIFSTVRVAGEGIALAVVGAVLAALLARELTAIWPSMQHGSAVAQMLVTGNMQAALGLMQGASAAELLKAYGLAFSSLLDVLAGVTVLTAIGVFAFLRSGTDMPHVRQSGLTRKAATHAD</sequence>
<keyword evidence="1" id="KW-0812">Transmembrane</keyword>
<dbReference type="AlphaFoldDB" id="A0A645HNE5"/>
<keyword evidence="1" id="KW-0472">Membrane</keyword>
<comment type="caution">
    <text evidence="2">The sequence shown here is derived from an EMBL/GenBank/DDBJ whole genome shotgun (WGS) entry which is preliminary data.</text>
</comment>
<keyword evidence="1" id="KW-1133">Transmembrane helix</keyword>
<feature type="transmembrane region" description="Helical" evidence="1">
    <location>
        <begin position="20"/>
        <end position="45"/>
    </location>
</feature>
<gene>
    <name evidence="2" type="ORF">SDC9_188015</name>
</gene>
<proteinExistence type="predicted"/>
<evidence type="ECO:0000313" key="2">
    <source>
        <dbReference type="EMBL" id="MPN40477.1"/>
    </source>
</evidence>
<name>A0A645HNE5_9ZZZZ</name>
<dbReference type="EMBL" id="VSSQ01096906">
    <property type="protein sequence ID" value="MPN40477.1"/>
    <property type="molecule type" value="Genomic_DNA"/>
</dbReference>